<sequence>MLPRRGARRGGRGGRGARHIQPEEQPAVQAANLTTAITQVDLTAMEKRCQDMLRDALAPFHATQQTSTAFFQP</sequence>
<feature type="compositionally biased region" description="Basic residues" evidence="1">
    <location>
        <begin position="1"/>
        <end position="18"/>
    </location>
</feature>
<name>A0A5A7VKQ6_CUCMM</name>
<protein>
    <recommendedName>
        <fullName evidence="4">Gag protease polyprotein</fullName>
    </recommendedName>
</protein>
<reference evidence="2 3" key="1">
    <citation type="submission" date="2019-08" db="EMBL/GenBank/DDBJ databases">
        <title>Draft genome sequences of two oriental melons (Cucumis melo L. var makuwa).</title>
        <authorList>
            <person name="Kwon S.-Y."/>
        </authorList>
    </citation>
    <scope>NUCLEOTIDE SEQUENCE [LARGE SCALE GENOMIC DNA]</scope>
    <source>
        <strain evidence="3">cv. SW 3</strain>
        <tissue evidence="2">Leaf</tissue>
    </source>
</reference>
<evidence type="ECO:0000313" key="2">
    <source>
        <dbReference type="EMBL" id="KAA0067790.1"/>
    </source>
</evidence>
<dbReference type="EMBL" id="SSTE01000198">
    <property type="protein sequence ID" value="KAA0067790.1"/>
    <property type="molecule type" value="Genomic_DNA"/>
</dbReference>
<gene>
    <name evidence="2" type="ORF">E6C27_scaffold624G00150</name>
</gene>
<evidence type="ECO:0000256" key="1">
    <source>
        <dbReference type="SAM" id="MobiDB-lite"/>
    </source>
</evidence>
<comment type="caution">
    <text evidence="2">The sequence shown here is derived from an EMBL/GenBank/DDBJ whole genome shotgun (WGS) entry which is preliminary data.</text>
</comment>
<evidence type="ECO:0000313" key="3">
    <source>
        <dbReference type="Proteomes" id="UP000321393"/>
    </source>
</evidence>
<dbReference type="Proteomes" id="UP000321393">
    <property type="component" value="Unassembled WGS sequence"/>
</dbReference>
<proteinExistence type="predicted"/>
<dbReference type="AlphaFoldDB" id="A0A5A7VKQ6"/>
<evidence type="ECO:0008006" key="4">
    <source>
        <dbReference type="Google" id="ProtNLM"/>
    </source>
</evidence>
<feature type="region of interest" description="Disordered" evidence="1">
    <location>
        <begin position="1"/>
        <end position="25"/>
    </location>
</feature>
<accession>A0A5A7VKQ6</accession>
<organism evidence="2 3">
    <name type="scientific">Cucumis melo var. makuwa</name>
    <name type="common">Oriental melon</name>
    <dbReference type="NCBI Taxonomy" id="1194695"/>
    <lineage>
        <taxon>Eukaryota</taxon>
        <taxon>Viridiplantae</taxon>
        <taxon>Streptophyta</taxon>
        <taxon>Embryophyta</taxon>
        <taxon>Tracheophyta</taxon>
        <taxon>Spermatophyta</taxon>
        <taxon>Magnoliopsida</taxon>
        <taxon>eudicotyledons</taxon>
        <taxon>Gunneridae</taxon>
        <taxon>Pentapetalae</taxon>
        <taxon>rosids</taxon>
        <taxon>fabids</taxon>
        <taxon>Cucurbitales</taxon>
        <taxon>Cucurbitaceae</taxon>
        <taxon>Benincaseae</taxon>
        <taxon>Cucumis</taxon>
    </lineage>
</organism>